<evidence type="ECO:0000256" key="4">
    <source>
        <dbReference type="ARBA" id="ARBA00022801"/>
    </source>
</evidence>
<dbReference type="InterPro" id="IPR001736">
    <property type="entry name" value="PLipase_D/transphosphatidylase"/>
</dbReference>
<dbReference type="PROSITE" id="PS50035">
    <property type="entry name" value="PLD"/>
    <property type="match status" value="1"/>
</dbReference>
<reference evidence="10" key="1">
    <citation type="submission" date="2010-02" db="EMBL/GenBank/DDBJ databases">
        <title>Complete sequence of Desulfurivibrio alkaliphilus AHT2.</title>
        <authorList>
            <consortium name="US DOE Joint Genome Institute"/>
            <person name="Pitluck S."/>
            <person name="Chertkov O."/>
            <person name="Detter J.C."/>
            <person name="Han C."/>
            <person name="Tapia R."/>
            <person name="Larimer F."/>
            <person name="Land M."/>
            <person name="Hauser L."/>
            <person name="Kyrpides N."/>
            <person name="Mikhailova N."/>
            <person name="Sorokin D.Y."/>
            <person name="Muyzer G."/>
            <person name="Woyke T."/>
        </authorList>
    </citation>
    <scope>NUCLEOTIDE SEQUENCE [LARGE SCALE GENOMIC DNA]</scope>
    <source>
        <strain evidence="10">DSM 19089 / UNIQEM U267 / AHT2</strain>
    </source>
</reference>
<organism evidence="9 10">
    <name type="scientific">Desulfurivibrio alkaliphilus (strain DSM 19089 / UNIQEM U267 / AHT2)</name>
    <dbReference type="NCBI Taxonomy" id="589865"/>
    <lineage>
        <taxon>Bacteria</taxon>
        <taxon>Pseudomonadati</taxon>
        <taxon>Thermodesulfobacteriota</taxon>
        <taxon>Desulfobulbia</taxon>
        <taxon>Desulfobulbales</taxon>
        <taxon>Desulfobulbaceae</taxon>
        <taxon>Desulfurivibrio</taxon>
    </lineage>
</organism>
<dbReference type="Pfam" id="PF13091">
    <property type="entry name" value="PLDc_2"/>
    <property type="match status" value="1"/>
</dbReference>
<dbReference type="OrthoDB" id="5296317at2"/>
<comment type="catalytic activity">
    <reaction evidence="1">
        <text>a 1,2-diacyl-sn-glycero-3-phosphocholine + H2O = a 1,2-diacyl-sn-glycero-3-phosphate + choline + H(+)</text>
        <dbReference type="Rhea" id="RHEA:14445"/>
        <dbReference type="ChEBI" id="CHEBI:15354"/>
        <dbReference type="ChEBI" id="CHEBI:15377"/>
        <dbReference type="ChEBI" id="CHEBI:15378"/>
        <dbReference type="ChEBI" id="CHEBI:57643"/>
        <dbReference type="ChEBI" id="CHEBI:58608"/>
        <dbReference type="EC" id="3.1.4.4"/>
    </reaction>
</comment>
<dbReference type="GO" id="GO:0016891">
    <property type="term" value="F:RNA endonuclease activity producing 5'-phosphomonoesters, hydrolytic mechanism"/>
    <property type="evidence" value="ECO:0007669"/>
    <property type="project" value="TreeGrafter"/>
</dbReference>
<dbReference type="PANTHER" id="PTHR43856">
    <property type="entry name" value="CARDIOLIPIN HYDROLASE"/>
    <property type="match status" value="1"/>
</dbReference>
<dbReference type="AlphaFoldDB" id="D6Z3I1"/>
<evidence type="ECO:0000259" key="8">
    <source>
        <dbReference type="PROSITE" id="PS50035"/>
    </source>
</evidence>
<dbReference type="GO" id="GO:0004630">
    <property type="term" value="F:phospholipase D activity"/>
    <property type="evidence" value="ECO:0007669"/>
    <property type="project" value="UniProtKB-EC"/>
</dbReference>
<feature type="domain" description="PLD phosphodiesterase" evidence="8">
    <location>
        <begin position="282"/>
        <end position="309"/>
    </location>
</feature>
<feature type="region of interest" description="Disordered" evidence="7">
    <location>
        <begin position="140"/>
        <end position="167"/>
    </location>
</feature>
<evidence type="ECO:0000313" key="9">
    <source>
        <dbReference type="EMBL" id="ADH86106.1"/>
    </source>
</evidence>
<comment type="similarity">
    <text evidence="2">Belongs to the phospholipase D family.</text>
</comment>
<dbReference type="EMBL" id="CP001940">
    <property type="protein sequence ID" value="ADH86106.1"/>
    <property type="molecule type" value="Genomic_DNA"/>
</dbReference>
<dbReference type="InterPro" id="IPR025202">
    <property type="entry name" value="PLD-like_dom"/>
</dbReference>
<dbReference type="STRING" id="589865.DaAHT2_1411"/>
<dbReference type="GO" id="GO:0016042">
    <property type="term" value="P:lipid catabolic process"/>
    <property type="evidence" value="ECO:0007669"/>
    <property type="project" value="UniProtKB-KW"/>
</dbReference>
<keyword evidence="5" id="KW-0442">Lipid degradation</keyword>
<dbReference type="CDD" id="cd09131">
    <property type="entry name" value="PLDc_unchar3"/>
    <property type="match status" value="1"/>
</dbReference>
<dbReference type="Pfam" id="PF12836">
    <property type="entry name" value="HHH_3"/>
    <property type="match status" value="1"/>
</dbReference>
<dbReference type="InterPro" id="IPR051406">
    <property type="entry name" value="PLD_domain"/>
</dbReference>
<feature type="compositionally biased region" description="Low complexity" evidence="7">
    <location>
        <begin position="157"/>
        <end position="167"/>
    </location>
</feature>
<keyword evidence="4" id="KW-0378">Hydrolase</keyword>
<dbReference type="InterPro" id="IPR010994">
    <property type="entry name" value="RuvA_2-like"/>
</dbReference>
<keyword evidence="6" id="KW-0443">Lipid metabolism</keyword>
<protein>
    <recommendedName>
        <fullName evidence="3">phospholipase D</fullName>
        <ecNumber evidence="3">3.1.4.4</ecNumber>
    </recommendedName>
</protein>
<proteinExistence type="inferred from homology"/>
<dbReference type="HOGENOM" id="CLU_818179_0_0_7"/>
<accession>D6Z3I1</accession>
<feature type="region of interest" description="Disordered" evidence="7">
    <location>
        <begin position="1"/>
        <end position="25"/>
    </location>
</feature>
<dbReference type="KEGG" id="dak:DaAHT2_1411"/>
<dbReference type="Proteomes" id="UP000001508">
    <property type="component" value="Chromosome"/>
</dbReference>
<dbReference type="GO" id="GO:0006793">
    <property type="term" value="P:phosphorus metabolic process"/>
    <property type="evidence" value="ECO:0007669"/>
    <property type="project" value="UniProtKB-ARBA"/>
</dbReference>
<dbReference type="RefSeq" id="WP_013163634.1">
    <property type="nucleotide sequence ID" value="NC_014216.1"/>
</dbReference>
<evidence type="ECO:0000256" key="5">
    <source>
        <dbReference type="ARBA" id="ARBA00022963"/>
    </source>
</evidence>
<dbReference type="Gene3D" id="1.10.150.320">
    <property type="entry name" value="Photosystem II 12 kDa extrinsic protein"/>
    <property type="match status" value="1"/>
</dbReference>
<dbReference type="SUPFAM" id="SSF47781">
    <property type="entry name" value="RuvA domain 2-like"/>
    <property type="match status" value="1"/>
</dbReference>
<name>D6Z3I1_DESAT</name>
<gene>
    <name evidence="9" type="ordered locus">DaAHT2_1411</name>
</gene>
<evidence type="ECO:0000256" key="2">
    <source>
        <dbReference type="ARBA" id="ARBA00008664"/>
    </source>
</evidence>
<feature type="compositionally biased region" description="Gly residues" evidence="7">
    <location>
        <begin position="10"/>
        <end position="19"/>
    </location>
</feature>
<dbReference type="SUPFAM" id="SSF56024">
    <property type="entry name" value="Phospholipase D/nuclease"/>
    <property type="match status" value="1"/>
</dbReference>
<evidence type="ECO:0000256" key="1">
    <source>
        <dbReference type="ARBA" id="ARBA00000798"/>
    </source>
</evidence>
<evidence type="ECO:0000256" key="7">
    <source>
        <dbReference type="SAM" id="MobiDB-lite"/>
    </source>
</evidence>
<evidence type="ECO:0000256" key="3">
    <source>
        <dbReference type="ARBA" id="ARBA00012027"/>
    </source>
</evidence>
<dbReference type="Gene3D" id="3.30.870.10">
    <property type="entry name" value="Endonuclease Chain A"/>
    <property type="match status" value="1"/>
</dbReference>
<evidence type="ECO:0000256" key="6">
    <source>
        <dbReference type="ARBA" id="ARBA00023098"/>
    </source>
</evidence>
<evidence type="ECO:0000313" key="10">
    <source>
        <dbReference type="Proteomes" id="UP000001508"/>
    </source>
</evidence>
<dbReference type="EC" id="3.1.4.4" evidence="3"/>
<dbReference type="PANTHER" id="PTHR43856:SF1">
    <property type="entry name" value="MITOCHONDRIAL CARDIOLIPIN HYDROLASE"/>
    <property type="match status" value="1"/>
</dbReference>
<dbReference type="InParanoid" id="D6Z3I1"/>
<sequence>MQKVNDGGRKIGGSEGGNGWRRPGGRPGRWRRSLWLCLLLLAFAGWGPAAGPALASLAGQVNINTAGMAELQELPFIGEVRARAIVDLRREQGPFSEIEELLASPAIGPRTLEAIRPYLALSGLSTLDRASADEAVADESGALLEPPPAGADGRPGTPAATDETATPEAPALAETFSLRRVIITRPGEIQVLCDQEYYPALLHLLQGAARRVELAMFVFRATEAAGNRPARIAEELINAGRRGVEVKVILEHSAYDEELTQEHRRLARNLRQGGVEVRFGPRDTTTHNKIILIDERFTLLGSHNLTHAALSRNHECSLLIDSRELAARLSAYLSQLPAS</sequence>
<keyword evidence="10" id="KW-1185">Reference proteome</keyword>
<dbReference type="eggNOG" id="COG1502">
    <property type="taxonomic scope" value="Bacteria"/>
</dbReference>